<dbReference type="GO" id="GO:0005634">
    <property type="term" value="C:nucleus"/>
    <property type="evidence" value="ECO:0007669"/>
    <property type="project" value="TreeGrafter"/>
</dbReference>
<gene>
    <name evidence="2" type="ORF">DGYR_LOCUS5690</name>
</gene>
<keyword evidence="3" id="KW-1185">Reference proteome</keyword>
<evidence type="ECO:0000313" key="2">
    <source>
        <dbReference type="EMBL" id="CAD5117132.1"/>
    </source>
</evidence>
<protein>
    <submittedName>
        <fullName evidence="2">DgyrCDS5940</fullName>
    </submittedName>
</protein>
<evidence type="ECO:0000256" key="1">
    <source>
        <dbReference type="SAM" id="MobiDB-lite"/>
    </source>
</evidence>
<dbReference type="EMBL" id="CAJFCJ010000007">
    <property type="protein sequence ID" value="CAD5117132.1"/>
    <property type="molecule type" value="Genomic_DNA"/>
</dbReference>
<dbReference type="PANTHER" id="PTHR24030">
    <property type="entry name" value="PROTEIN CMSS1"/>
    <property type="match status" value="1"/>
</dbReference>
<dbReference type="InterPro" id="IPR027417">
    <property type="entry name" value="P-loop_NTPase"/>
</dbReference>
<dbReference type="Gene3D" id="3.40.50.300">
    <property type="entry name" value="P-loop containing nucleotide triphosphate hydrolases"/>
    <property type="match status" value="1"/>
</dbReference>
<reference evidence="2 3" key="1">
    <citation type="submission" date="2020-08" db="EMBL/GenBank/DDBJ databases">
        <authorList>
            <person name="Hejnol A."/>
        </authorList>
    </citation>
    <scope>NUCLEOTIDE SEQUENCE [LARGE SCALE GENOMIC DNA]</scope>
</reference>
<feature type="region of interest" description="Disordered" evidence="1">
    <location>
        <begin position="12"/>
        <end position="36"/>
    </location>
</feature>
<evidence type="ECO:0000313" key="3">
    <source>
        <dbReference type="Proteomes" id="UP000549394"/>
    </source>
</evidence>
<dbReference type="Pfam" id="PF14617">
    <property type="entry name" value="CMS1"/>
    <property type="match status" value="1"/>
</dbReference>
<dbReference type="AlphaFoldDB" id="A0A7I8VLF8"/>
<name>A0A7I8VLF8_9ANNE</name>
<organism evidence="2 3">
    <name type="scientific">Dimorphilus gyrociliatus</name>
    <dbReference type="NCBI Taxonomy" id="2664684"/>
    <lineage>
        <taxon>Eukaryota</taxon>
        <taxon>Metazoa</taxon>
        <taxon>Spiralia</taxon>
        <taxon>Lophotrochozoa</taxon>
        <taxon>Annelida</taxon>
        <taxon>Polychaeta</taxon>
        <taxon>Polychaeta incertae sedis</taxon>
        <taxon>Dinophilidae</taxon>
        <taxon>Dimorphilus</taxon>
    </lineage>
</organism>
<comment type="caution">
    <text evidence="2">The sequence shown here is derived from an EMBL/GenBank/DDBJ whole genome shotgun (WGS) entry which is preliminary data.</text>
</comment>
<dbReference type="SUPFAM" id="SSF52540">
    <property type="entry name" value="P-loop containing nucleoside triphosphate hydrolases"/>
    <property type="match status" value="1"/>
</dbReference>
<dbReference type="PANTHER" id="PTHR24030:SF0">
    <property type="entry name" value="PROTEIN CMSS1"/>
    <property type="match status" value="1"/>
</dbReference>
<dbReference type="GO" id="GO:0030686">
    <property type="term" value="C:90S preribosome"/>
    <property type="evidence" value="ECO:0007669"/>
    <property type="project" value="TreeGrafter"/>
</dbReference>
<dbReference type="OrthoDB" id="1929311at2759"/>
<accession>A0A7I8VLF8</accession>
<dbReference type="InterPro" id="IPR032704">
    <property type="entry name" value="Cms1"/>
</dbReference>
<proteinExistence type="predicted"/>
<dbReference type="Proteomes" id="UP000549394">
    <property type="component" value="Unassembled WGS sequence"/>
</dbReference>
<sequence>MADDLVDDFILNDVPSDTEEPKRKKRKKKRISEEPKIVIEDNEDPKEDFLDKLDDFFKHNLSSIEREAMNFGEGSFLTSNINHKTLSDYLKEIMTDWDKLINDKTKSKKGSPFIIVLASSALRAVDLNREANDFKTKKCKTAKLFAKHMKLKDQSQFLEKNDIHFAVGTPNRVSSLLELGSLQTGQLKAIVIDWYWKDLKQRKIVNIPETRKDLFVLFQKHFSSCLGTDQLDTKIALF</sequence>